<dbReference type="Pfam" id="PF09822">
    <property type="entry name" value="ABC_transp_aux"/>
    <property type="match status" value="1"/>
</dbReference>
<dbReference type="InterPro" id="IPR055396">
    <property type="entry name" value="DUF7088"/>
</dbReference>
<feature type="transmembrane region" description="Helical" evidence="1">
    <location>
        <begin position="639"/>
        <end position="661"/>
    </location>
</feature>
<dbReference type="OrthoDB" id="9794512at2"/>
<dbReference type="EMBL" id="CVLB01000001">
    <property type="protein sequence ID" value="CRF33831.1"/>
    <property type="molecule type" value="Genomic_DNA"/>
</dbReference>
<dbReference type="Gene3D" id="3.40.30.10">
    <property type="entry name" value="Glutaredoxin"/>
    <property type="match status" value="1"/>
</dbReference>
<evidence type="ECO:0000259" key="2">
    <source>
        <dbReference type="Pfam" id="PF09822"/>
    </source>
</evidence>
<feature type="domain" description="ABC-type uncharacterised transport system" evidence="2">
    <location>
        <begin position="309"/>
        <end position="596"/>
    </location>
</feature>
<evidence type="ECO:0000313" key="4">
    <source>
        <dbReference type="EMBL" id="CRF33831.1"/>
    </source>
</evidence>
<sequence>MTKKKDRIITFSLIVVIIILINAIANQFTPMIDLTKDKVYSLSKESKNLVKNLKEPMSVKFFVTPNLPPPFSTYEKYIKDLFEGYKAAGGKNISFEVIDASKHGDLASQYRINPTQISVLEKDQTQTKVAYMGLSFIYGDSIETIPFVQSTEGLEYNIDTIIRKMMDKNDRLARLENNLNVYYVSSKEIYDLLPIGAMELIPDSIMQAVADANKDLMNKVRFINVDMSNPTAENEELLKKLNVKKIEWEDIKDPNGNIVANKGSAYFSLVLENGDDIRQLSTSYILYGAFDEIKNEISKNIDSMLGLKATIGYVQGHEEANYITIPPQFGGNPNDAYDSVSEYVTEIQGNYNFEAVDISLNDIPSSIDALIIAGSKTAFSDYELYKLDQFIMSGKPVLFMLNGVEINQNDPNAQMYGPKLTPVTNRLNEILTNYGFTVAENMIFDDNAYKAQLQQGMPEQKMYYIPLIASENINAKNDITKSINLLLTPISSEIITNTNNTDIKVTPLIYTSDKSWVETENFTSSMTGMPQDSSRLSKRLLAASFEGKMNSAFEGKEIPLSTNAQNNINSGINRINSTTSGRVIVVGSYEMAKNSAYTANKIFLMNLVDYMAGDSGLMSIRRKGAVFNPPYQVPETVKLFVRVINIVMLPVAVIVFGLMLWSSDKKRRQKIFEKFNSKAE</sequence>
<dbReference type="Pfam" id="PF23357">
    <property type="entry name" value="DUF7088"/>
    <property type="match status" value="1"/>
</dbReference>
<reference evidence="5" key="1">
    <citation type="submission" date="2015-04" db="EMBL/GenBank/DDBJ databases">
        <authorList>
            <person name="Mushtaq Mamoona"/>
        </authorList>
    </citation>
    <scope>NUCLEOTIDE SEQUENCE [LARGE SCALE GENOMIC DNA]</scope>
    <source>
        <strain evidence="5">AN4859/03</strain>
    </source>
</reference>
<organism evidence="4 5">
    <name type="scientific">Brachyspira suanatina</name>
    <dbReference type="NCBI Taxonomy" id="381802"/>
    <lineage>
        <taxon>Bacteria</taxon>
        <taxon>Pseudomonadati</taxon>
        <taxon>Spirochaetota</taxon>
        <taxon>Spirochaetia</taxon>
        <taxon>Brachyspirales</taxon>
        <taxon>Brachyspiraceae</taxon>
        <taxon>Brachyspira</taxon>
    </lineage>
</organism>
<keyword evidence="1" id="KW-1133">Transmembrane helix</keyword>
<evidence type="ECO:0000259" key="3">
    <source>
        <dbReference type="Pfam" id="PF23357"/>
    </source>
</evidence>
<dbReference type="Proteomes" id="UP000043763">
    <property type="component" value="Unassembled WGS sequence"/>
</dbReference>
<dbReference type="InterPro" id="IPR019196">
    <property type="entry name" value="ABC_transp_unknown"/>
</dbReference>
<dbReference type="AlphaFoldDB" id="A0A0G4K7R1"/>
<evidence type="ECO:0000256" key="1">
    <source>
        <dbReference type="SAM" id="Phobius"/>
    </source>
</evidence>
<keyword evidence="5" id="KW-1185">Reference proteome</keyword>
<accession>A0A0G4K7R1</accession>
<evidence type="ECO:0000313" key="5">
    <source>
        <dbReference type="Proteomes" id="UP000043763"/>
    </source>
</evidence>
<gene>
    <name evidence="4" type="ORF">BRSU_1700</name>
</gene>
<name>A0A0G4K7R1_9SPIR</name>
<keyword evidence="1" id="KW-0812">Transmembrane</keyword>
<proteinExistence type="predicted"/>
<dbReference type="RefSeq" id="WP_048594890.1">
    <property type="nucleotide sequence ID" value="NZ_CVLB01000001.1"/>
</dbReference>
<protein>
    <submittedName>
        <fullName evidence="4">ABC transporter</fullName>
    </submittedName>
</protein>
<feature type="domain" description="DUF7088" evidence="3">
    <location>
        <begin position="36"/>
        <end position="135"/>
    </location>
</feature>
<keyword evidence="1" id="KW-0472">Membrane</keyword>